<organism evidence="1 2">
    <name type="scientific">Maioricimonas rarisocia</name>
    <dbReference type="NCBI Taxonomy" id="2528026"/>
    <lineage>
        <taxon>Bacteria</taxon>
        <taxon>Pseudomonadati</taxon>
        <taxon>Planctomycetota</taxon>
        <taxon>Planctomycetia</taxon>
        <taxon>Planctomycetales</taxon>
        <taxon>Planctomycetaceae</taxon>
        <taxon>Maioricimonas</taxon>
    </lineage>
</organism>
<reference evidence="1 2" key="1">
    <citation type="submission" date="2019-02" db="EMBL/GenBank/DDBJ databases">
        <title>Deep-cultivation of Planctomycetes and their phenomic and genomic characterization uncovers novel biology.</title>
        <authorList>
            <person name="Wiegand S."/>
            <person name="Jogler M."/>
            <person name="Boedeker C."/>
            <person name="Pinto D."/>
            <person name="Vollmers J."/>
            <person name="Rivas-Marin E."/>
            <person name="Kohn T."/>
            <person name="Peeters S.H."/>
            <person name="Heuer A."/>
            <person name="Rast P."/>
            <person name="Oberbeckmann S."/>
            <person name="Bunk B."/>
            <person name="Jeske O."/>
            <person name="Meyerdierks A."/>
            <person name="Storesund J.E."/>
            <person name="Kallscheuer N."/>
            <person name="Luecker S."/>
            <person name="Lage O.M."/>
            <person name="Pohl T."/>
            <person name="Merkel B.J."/>
            <person name="Hornburger P."/>
            <person name="Mueller R.-W."/>
            <person name="Bruemmer F."/>
            <person name="Labrenz M."/>
            <person name="Spormann A.M."/>
            <person name="Op den Camp H."/>
            <person name="Overmann J."/>
            <person name="Amann R."/>
            <person name="Jetten M.S.M."/>
            <person name="Mascher T."/>
            <person name="Medema M.H."/>
            <person name="Devos D.P."/>
            <person name="Kaster A.-K."/>
            <person name="Ovreas L."/>
            <person name="Rohde M."/>
            <person name="Galperin M.Y."/>
            <person name="Jogler C."/>
        </authorList>
    </citation>
    <scope>NUCLEOTIDE SEQUENCE [LARGE SCALE GENOMIC DNA]</scope>
    <source>
        <strain evidence="1 2">Mal4</strain>
    </source>
</reference>
<dbReference type="EMBL" id="CP036275">
    <property type="protein sequence ID" value="QDU41128.1"/>
    <property type="molecule type" value="Genomic_DNA"/>
</dbReference>
<keyword evidence="2" id="KW-1185">Reference proteome</keyword>
<dbReference type="KEGG" id="mri:Mal4_54930"/>
<accession>A0A517ZF72</accession>
<name>A0A517ZF72_9PLAN</name>
<evidence type="ECO:0000313" key="2">
    <source>
        <dbReference type="Proteomes" id="UP000320496"/>
    </source>
</evidence>
<proteinExistence type="predicted"/>
<evidence type="ECO:0000313" key="1">
    <source>
        <dbReference type="EMBL" id="QDU41128.1"/>
    </source>
</evidence>
<gene>
    <name evidence="1" type="ORF">Mal4_54930</name>
</gene>
<protein>
    <submittedName>
        <fullName evidence="1">Uncharacterized protein</fullName>
    </submittedName>
</protein>
<dbReference type="AlphaFoldDB" id="A0A517ZF72"/>
<dbReference type="Proteomes" id="UP000320496">
    <property type="component" value="Chromosome"/>
</dbReference>
<sequence length="58" mass="6738">MCYFPIPEIEPEERPSYGDDILQALWLCLKQIQMRIALAESAGTVLWWAKPGDWCLLK</sequence>